<sequence>MKIGSRVYVSLLSRSKIAGEAGTLIGSSARDGYKVRTDFGVIGYAQVRHVSEIVGSDAPAVGIDGSKVKVGSYVVDTDVAHMYLTQIRPLVIDPTDLLTKAVRVETPFLRVCGWVSDQWIEDGVELLNIVYDGKFAVVPRSTVTHVLKFAK</sequence>
<dbReference type="RefSeq" id="YP_009190171.1">
    <property type="nucleotide sequence ID" value="NC_028683.1"/>
</dbReference>
<dbReference type="EMBL" id="AP014714">
    <property type="protein sequence ID" value="BAQ22663.1"/>
    <property type="molecule type" value="Genomic_DNA"/>
</dbReference>
<reference evidence="1 2" key="1">
    <citation type="submission" date="2015-02" db="EMBL/GenBank/DDBJ databases">
        <title>Complete genome sequences of Edwardsiella bacteriophages, PEi20 and PEi26.</title>
        <authorList>
            <person name="Yasuike M."/>
            <person name="Nishiki I."/>
            <person name="Iwasaki Y."/>
            <person name="Nakamura Y."/>
            <person name="Fujiwara A."/>
            <person name="Hassan E.S."/>
            <person name="Mahmoud M.M."/>
            <person name="Kawato Y."/>
            <person name="Nagai S."/>
            <person name="Kobayashi T."/>
            <person name="Ototake M."/>
            <person name="Nakai T."/>
        </authorList>
    </citation>
    <scope>NUCLEOTIDE SEQUENCE [LARGE SCALE GENOMIC DNA]</scope>
</reference>
<protein>
    <submittedName>
        <fullName evidence="1">Modifier of transcription</fullName>
    </submittedName>
</protein>
<gene>
    <name evidence="1" type="primary">motB</name>
</gene>
<evidence type="ECO:0000313" key="1">
    <source>
        <dbReference type="EMBL" id="BAQ22663.1"/>
    </source>
</evidence>
<dbReference type="Pfam" id="PF17613">
    <property type="entry name" value="motB"/>
    <property type="match status" value="1"/>
</dbReference>
<dbReference type="GeneID" id="26519083"/>
<name>A0A0B6VNF6_9CAUD</name>
<keyword evidence="2" id="KW-1185">Reference proteome</keyword>
<dbReference type="Proteomes" id="UP000204657">
    <property type="component" value="Segment"/>
</dbReference>
<dbReference type="OrthoDB" id="13355at10239"/>
<evidence type="ECO:0000313" key="2">
    <source>
        <dbReference type="Proteomes" id="UP000204657"/>
    </source>
</evidence>
<proteinExistence type="predicted"/>
<organism evidence="1 2">
    <name type="scientific">Edwardsiella phage PEi20</name>
    <dbReference type="NCBI Taxonomy" id="1608310"/>
    <lineage>
        <taxon>Viruses</taxon>
        <taxon>Duplodnaviria</taxon>
        <taxon>Heunggongvirae</taxon>
        <taxon>Uroviricota</taxon>
        <taxon>Caudoviricetes</taxon>
        <taxon>Pantevenvirales</taxon>
        <taxon>Straboviridae</taxon>
        <taxon>Tevenvirinae</taxon>
        <taxon>Kanagawavirus</taxon>
        <taxon>Kanagawavirus pei20</taxon>
    </lineage>
</organism>
<dbReference type="KEGG" id="vg:26519083"/>
<accession>A0A0B6VNF6</accession>
<dbReference type="InterPro" id="IPR020230">
    <property type="entry name" value="Tscrpt_reg_MotB"/>
</dbReference>